<dbReference type="Proteomes" id="UP000762703">
    <property type="component" value="Unassembled WGS sequence"/>
</dbReference>
<proteinExistence type="predicted"/>
<dbReference type="AlphaFoldDB" id="A0A8T3VAB2"/>
<feature type="compositionally biased region" description="Low complexity" evidence="1">
    <location>
        <begin position="50"/>
        <end position="65"/>
    </location>
</feature>
<reference evidence="2" key="1">
    <citation type="submission" date="2019-04" db="EMBL/GenBank/DDBJ databases">
        <title>Evolution of Biomass-Degrading Anaerobic Consortia Revealed by Metagenomics.</title>
        <authorList>
            <person name="Peng X."/>
        </authorList>
    </citation>
    <scope>NUCLEOTIDE SEQUENCE</scope>
    <source>
        <strain evidence="2">SIG12</strain>
    </source>
</reference>
<dbReference type="RefSeq" id="WP_303736671.1">
    <property type="nucleotide sequence ID" value="NZ_SUTE01000037.1"/>
</dbReference>
<dbReference type="EMBL" id="SUTE01000037">
    <property type="protein sequence ID" value="MBE6505029.1"/>
    <property type="molecule type" value="Genomic_DNA"/>
</dbReference>
<sequence length="133" mass="14886">MENKTIIILLSIIAILLAIGVAVEFFAFNNNSQAANIVNNTTSQNTTVESISNNSKQDSSSVDSIEANRPKNDPNYKGYTPLHESEITSDGWNPREHETYRENMADGSQKIHYDDGYFRIVDKNGYVITYGYG</sequence>
<name>A0A8T3VAB2_9EURY</name>
<gene>
    <name evidence="2" type="ORF">E7Z73_04680</name>
</gene>
<evidence type="ECO:0000313" key="2">
    <source>
        <dbReference type="EMBL" id="MBE6505029.1"/>
    </source>
</evidence>
<feature type="region of interest" description="Disordered" evidence="1">
    <location>
        <begin position="48"/>
        <end position="94"/>
    </location>
</feature>
<evidence type="ECO:0000256" key="1">
    <source>
        <dbReference type="SAM" id="MobiDB-lite"/>
    </source>
</evidence>
<evidence type="ECO:0000313" key="3">
    <source>
        <dbReference type="Proteomes" id="UP000762703"/>
    </source>
</evidence>
<protein>
    <submittedName>
        <fullName evidence="2">Uncharacterized protein</fullName>
    </submittedName>
</protein>
<accession>A0A8T3VAB2</accession>
<organism evidence="2 3">
    <name type="scientific">Methanobrevibacter millerae</name>
    <dbReference type="NCBI Taxonomy" id="230361"/>
    <lineage>
        <taxon>Archaea</taxon>
        <taxon>Methanobacteriati</taxon>
        <taxon>Methanobacteriota</taxon>
        <taxon>Methanomada group</taxon>
        <taxon>Methanobacteria</taxon>
        <taxon>Methanobacteriales</taxon>
        <taxon>Methanobacteriaceae</taxon>
        <taxon>Methanobrevibacter</taxon>
    </lineage>
</organism>
<comment type="caution">
    <text evidence="2">The sequence shown here is derived from an EMBL/GenBank/DDBJ whole genome shotgun (WGS) entry which is preliminary data.</text>
</comment>